<dbReference type="RefSeq" id="WP_382419887.1">
    <property type="nucleotide sequence ID" value="NZ_JBHSCW010000001.1"/>
</dbReference>
<dbReference type="SUPFAM" id="SSF54427">
    <property type="entry name" value="NTF2-like"/>
    <property type="match status" value="1"/>
</dbReference>
<evidence type="ECO:0000313" key="4">
    <source>
        <dbReference type="Proteomes" id="UP001595799"/>
    </source>
</evidence>
<reference evidence="4" key="1">
    <citation type="journal article" date="2019" name="Int. J. Syst. Evol. Microbiol.">
        <title>The Global Catalogue of Microorganisms (GCM) 10K type strain sequencing project: providing services to taxonomists for standard genome sequencing and annotation.</title>
        <authorList>
            <consortium name="The Broad Institute Genomics Platform"/>
            <consortium name="The Broad Institute Genome Sequencing Center for Infectious Disease"/>
            <person name="Wu L."/>
            <person name="Ma J."/>
        </authorList>
    </citation>
    <scope>NUCLEOTIDE SEQUENCE [LARGE SCALE GENOMIC DNA]</scope>
    <source>
        <strain evidence="4">CECT 8472</strain>
    </source>
</reference>
<evidence type="ECO:0000313" key="3">
    <source>
        <dbReference type="EMBL" id="MFC4349928.1"/>
    </source>
</evidence>
<feature type="domain" description="SnoaL-like" evidence="2">
    <location>
        <begin position="11"/>
        <end position="118"/>
    </location>
</feature>
<evidence type="ECO:0000256" key="1">
    <source>
        <dbReference type="SAM" id="MobiDB-lite"/>
    </source>
</evidence>
<evidence type="ECO:0000259" key="2">
    <source>
        <dbReference type="Pfam" id="PF13474"/>
    </source>
</evidence>
<gene>
    <name evidence="3" type="ORF">ACFOW6_00065</name>
</gene>
<dbReference type="EMBL" id="JBHSCW010000001">
    <property type="protein sequence ID" value="MFC4349928.1"/>
    <property type="molecule type" value="Genomic_DNA"/>
</dbReference>
<name>A0ABV8UF80_9PROT</name>
<dbReference type="InterPro" id="IPR037401">
    <property type="entry name" value="SnoaL-like"/>
</dbReference>
<dbReference type="Pfam" id="PF13474">
    <property type="entry name" value="SnoaL_3"/>
    <property type="match status" value="1"/>
</dbReference>
<organism evidence="3 4">
    <name type="scientific">Fodinicurvata halophila</name>
    <dbReference type="NCBI Taxonomy" id="1419723"/>
    <lineage>
        <taxon>Bacteria</taxon>
        <taxon>Pseudomonadati</taxon>
        <taxon>Pseudomonadota</taxon>
        <taxon>Alphaproteobacteria</taxon>
        <taxon>Rhodospirillales</taxon>
        <taxon>Rhodovibrionaceae</taxon>
        <taxon>Fodinicurvata</taxon>
    </lineage>
</organism>
<sequence length="138" mass="15533">MPHRREAVLFANEAFYLAFNNRDLMAMADLWSSQHPVACIHPGWDQLRGRHDVLASWEAILEGGKAPDVRCRGADVHFYGTLAVVVCYEVIEDMVLVATNIFVEEDESWKMVQHQASPCQNPPDDLGEGRPGEEPTLQ</sequence>
<comment type="caution">
    <text evidence="3">The sequence shown here is derived from an EMBL/GenBank/DDBJ whole genome shotgun (WGS) entry which is preliminary data.</text>
</comment>
<dbReference type="PANTHER" id="PTHR34957">
    <property type="entry name" value="NUCLEAR TRANSPORT FACTOR 2 (NTF2) FAMILY PROTEIN"/>
    <property type="match status" value="1"/>
</dbReference>
<proteinExistence type="predicted"/>
<dbReference type="Gene3D" id="3.10.450.50">
    <property type="match status" value="1"/>
</dbReference>
<accession>A0ABV8UF80</accession>
<keyword evidence="4" id="KW-1185">Reference proteome</keyword>
<dbReference type="Proteomes" id="UP001595799">
    <property type="component" value="Unassembled WGS sequence"/>
</dbReference>
<dbReference type="PANTHER" id="PTHR34957:SF1">
    <property type="entry name" value="NUCLEAR TRANSPORT FACTOR 2 (NTF2) FAMILY PROTEIN"/>
    <property type="match status" value="1"/>
</dbReference>
<feature type="region of interest" description="Disordered" evidence="1">
    <location>
        <begin position="113"/>
        <end position="138"/>
    </location>
</feature>
<dbReference type="InterPro" id="IPR032710">
    <property type="entry name" value="NTF2-like_dom_sf"/>
</dbReference>
<protein>
    <submittedName>
        <fullName evidence="3">Nuclear transport factor 2 family protein</fullName>
    </submittedName>
</protein>
<feature type="compositionally biased region" description="Basic and acidic residues" evidence="1">
    <location>
        <begin position="127"/>
        <end position="138"/>
    </location>
</feature>